<dbReference type="GO" id="GO:0016874">
    <property type="term" value="F:ligase activity"/>
    <property type="evidence" value="ECO:0007669"/>
    <property type="project" value="UniProtKB-KW"/>
</dbReference>
<evidence type="ECO:0000256" key="1">
    <source>
        <dbReference type="ARBA" id="ARBA00004141"/>
    </source>
</evidence>
<keyword evidence="4 6" id="KW-0472">Membrane</keyword>
<evidence type="ECO:0000313" key="8">
    <source>
        <dbReference type="EMBL" id="NYI07473.1"/>
    </source>
</evidence>
<sequence length="401" mass="39734">MDQSLPAGGDVVEISGIDGAASGPPAGAGRPPGVGRRGRYRRRGVLDLLGAGLATAAAAWTLVTAAARPGAAPVPALLVLAAAALGVCAGRLWARRAPERVFGVPAALVAAVTVLAPGGLSGGPHVPPLWYGNANGALLAVAVGMACCAAWRAPGPRRHRGWLLLAAGLTGIAFVTRSSAGFTLCLLVLSGSLLLAGVRGRRGARTVLGVLAVLPVLAVAFTTALAGDKTGHAASDALRARLTDVRTTLWAEALDMAGAEPVFGVGPGRFAAHSALARADPDLLHAHSGPLERAAEQGLPGLALLGALFGWGLLALYRGGGPSRGPAPYRGAAPSLPGPAVAAPWGPVAVTGALALTAVAVHSSIDYILDFPVLLFFLGLLVGAASVRPAAGGRGGAPDGP</sequence>
<organism evidence="8 9">
    <name type="scientific">Allostreptomyces psammosilenae</name>
    <dbReference type="NCBI Taxonomy" id="1892865"/>
    <lineage>
        <taxon>Bacteria</taxon>
        <taxon>Bacillati</taxon>
        <taxon>Actinomycetota</taxon>
        <taxon>Actinomycetes</taxon>
        <taxon>Kitasatosporales</taxon>
        <taxon>Streptomycetaceae</taxon>
        <taxon>Allostreptomyces</taxon>
    </lineage>
</organism>
<comment type="caution">
    <text evidence="8">The sequence shown here is derived from an EMBL/GenBank/DDBJ whole genome shotgun (WGS) entry which is preliminary data.</text>
</comment>
<evidence type="ECO:0000256" key="2">
    <source>
        <dbReference type="ARBA" id="ARBA00022692"/>
    </source>
</evidence>
<dbReference type="InterPro" id="IPR051533">
    <property type="entry name" value="WaaL-like"/>
</dbReference>
<dbReference type="InterPro" id="IPR007016">
    <property type="entry name" value="O-antigen_ligase-rel_domated"/>
</dbReference>
<feature type="compositionally biased region" description="Low complexity" evidence="5">
    <location>
        <begin position="19"/>
        <end position="34"/>
    </location>
</feature>
<keyword evidence="9" id="KW-1185">Reference proteome</keyword>
<feature type="transmembrane region" description="Helical" evidence="6">
    <location>
        <begin position="101"/>
        <end position="118"/>
    </location>
</feature>
<feature type="transmembrane region" description="Helical" evidence="6">
    <location>
        <begin position="45"/>
        <end position="67"/>
    </location>
</feature>
<evidence type="ECO:0000259" key="7">
    <source>
        <dbReference type="Pfam" id="PF04932"/>
    </source>
</evidence>
<keyword evidence="2 6" id="KW-0812">Transmembrane</keyword>
<dbReference type="Proteomes" id="UP000567795">
    <property type="component" value="Unassembled WGS sequence"/>
</dbReference>
<name>A0A852ZYL4_9ACTN</name>
<reference evidence="8 9" key="1">
    <citation type="submission" date="2020-07" db="EMBL/GenBank/DDBJ databases">
        <title>Sequencing the genomes of 1000 actinobacteria strains.</title>
        <authorList>
            <person name="Klenk H.-P."/>
        </authorList>
    </citation>
    <scope>NUCLEOTIDE SEQUENCE [LARGE SCALE GENOMIC DNA]</scope>
    <source>
        <strain evidence="8 9">DSM 42178</strain>
    </source>
</reference>
<keyword evidence="3 6" id="KW-1133">Transmembrane helix</keyword>
<evidence type="ECO:0000313" key="9">
    <source>
        <dbReference type="Proteomes" id="UP000567795"/>
    </source>
</evidence>
<gene>
    <name evidence="8" type="ORF">FHU37_004416</name>
</gene>
<dbReference type="PANTHER" id="PTHR37422">
    <property type="entry name" value="TEICHURONIC ACID BIOSYNTHESIS PROTEIN TUAE"/>
    <property type="match status" value="1"/>
</dbReference>
<dbReference type="PANTHER" id="PTHR37422:SF13">
    <property type="entry name" value="LIPOPOLYSACCHARIDE BIOSYNTHESIS PROTEIN PA4999-RELATED"/>
    <property type="match status" value="1"/>
</dbReference>
<feature type="transmembrane region" description="Helical" evidence="6">
    <location>
        <begin position="163"/>
        <end position="195"/>
    </location>
</feature>
<protein>
    <submittedName>
        <fullName evidence="8">O-antigen ligase</fullName>
    </submittedName>
</protein>
<feature type="domain" description="O-antigen ligase-related" evidence="7">
    <location>
        <begin position="168"/>
        <end position="305"/>
    </location>
</feature>
<evidence type="ECO:0000256" key="3">
    <source>
        <dbReference type="ARBA" id="ARBA00022989"/>
    </source>
</evidence>
<feature type="region of interest" description="Disordered" evidence="5">
    <location>
        <begin position="16"/>
        <end position="35"/>
    </location>
</feature>
<evidence type="ECO:0000256" key="4">
    <source>
        <dbReference type="ARBA" id="ARBA00023136"/>
    </source>
</evidence>
<dbReference type="Pfam" id="PF04932">
    <property type="entry name" value="Wzy_C"/>
    <property type="match status" value="1"/>
</dbReference>
<proteinExistence type="predicted"/>
<dbReference type="EMBL" id="JACBZD010000001">
    <property type="protein sequence ID" value="NYI07473.1"/>
    <property type="molecule type" value="Genomic_DNA"/>
</dbReference>
<dbReference type="AlphaFoldDB" id="A0A852ZYL4"/>
<evidence type="ECO:0000256" key="5">
    <source>
        <dbReference type="SAM" id="MobiDB-lite"/>
    </source>
</evidence>
<keyword evidence="8" id="KW-0436">Ligase</keyword>
<comment type="subcellular location">
    <subcellularLocation>
        <location evidence="1">Membrane</location>
        <topology evidence="1">Multi-pass membrane protein</topology>
    </subcellularLocation>
</comment>
<dbReference type="RefSeq" id="WP_179815880.1">
    <property type="nucleotide sequence ID" value="NZ_JACBZD010000001.1"/>
</dbReference>
<feature type="transmembrane region" description="Helical" evidence="6">
    <location>
        <begin position="340"/>
        <end position="361"/>
    </location>
</feature>
<feature type="transmembrane region" description="Helical" evidence="6">
    <location>
        <begin position="73"/>
        <end position="94"/>
    </location>
</feature>
<evidence type="ECO:0000256" key="6">
    <source>
        <dbReference type="SAM" id="Phobius"/>
    </source>
</evidence>
<accession>A0A852ZYL4</accession>
<feature type="transmembrane region" description="Helical" evidence="6">
    <location>
        <begin position="302"/>
        <end position="320"/>
    </location>
</feature>
<dbReference type="GO" id="GO:0016020">
    <property type="term" value="C:membrane"/>
    <property type="evidence" value="ECO:0007669"/>
    <property type="project" value="UniProtKB-SubCell"/>
</dbReference>
<feature type="transmembrane region" description="Helical" evidence="6">
    <location>
        <begin position="207"/>
        <end position="226"/>
    </location>
</feature>
<feature type="transmembrane region" description="Helical" evidence="6">
    <location>
        <begin position="130"/>
        <end position="151"/>
    </location>
</feature>
<feature type="transmembrane region" description="Helical" evidence="6">
    <location>
        <begin position="373"/>
        <end position="391"/>
    </location>
</feature>